<feature type="transmembrane region" description="Helical" evidence="10">
    <location>
        <begin position="624"/>
        <end position="642"/>
    </location>
</feature>
<evidence type="ECO:0000256" key="9">
    <source>
        <dbReference type="SAM" id="MobiDB-lite"/>
    </source>
</evidence>
<dbReference type="Pfam" id="PF03169">
    <property type="entry name" value="OPT"/>
    <property type="match status" value="1"/>
</dbReference>
<evidence type="ECO:0000256" key="7">
    <source>
        <dbReference type="ARBA" id="ARBA00022989"/>
    </source>
</evidence>
<evidence type="ECO:0000256" key="4">
    <source>
        <dbReference type="ARBA" id="ARBA00022692"/>
    </source>
</evidence>
<dbReference type="InterPro" id="IPR004813">
    <property type="entry name" value="OPT"/>
</dbReference>
<organism evidence="11 12">
    <name type="scientific">Kwoniella shivajii</name>
    <dbReference type="NCBI Taxonomy" id="564305"/>
    <lineage>
        <taxon>Eukaryota</taxon>
        <taxon>Fungi</taxon>
        <taxon>Dikarya</taxon>
        <taxon>Basidiomycota</taxon>
        <taxon>Agaricomycotina</taxon>
        <taxon>Tremellomycetes</taxon>
        <taxon>Tremellales</taxon>
        <taxon>Cryptococcaceae</taxon>
        <taxon>Kwoniella</taxon>
    </lineage>
</organism>
<feature type="transmembrane region" description="Helical" evidence="10">
    <location>
        <begin position="153"/>
        <end position="171"/>
    </location>
</feature>
<feature type="region of interest" description="Disordered" evidence="9">
    <location>
        <begin position="14"/>
        <end position="141"/>
    </location>
</feature>
<feature type="transmembrane region" description="Helical" evidence="10">
    <location>
        <begin position="386"/>
        <end position="409"/>
    </location>
</feature>
<feature type="transmembrane region" description="Helical" evidence="10">
    <location>
        <begin position="463"/>
        <end position="484"/>
    </location>
</feature>
<sequence>MSNKPHPFVQAWAGRRNTPSIKHKDSKESDWTLDTLNGRPIKSPLREMFIEETMAGDSVRTQECDEHPGAAEDGMNRGHRTEEEKEDPVAKSFWDPNLSFETQQPFHNDQPNIKSANIRPHDDDEDDSPYPEVRTSVHPTDDPSLPVSTFRSWFLGILMSILLPGVNQFFIYRYPNVLVPGIVAQLIVHPLGLGLAKLPRKGYWRVINPCEWNAKEHTLIYIMANVSAGSAYATDIIAAQRFFYDQRWGWGYNFLLVTSTQMLGFSFAGILHRILVTPASMIWPATLVNTALFNTLHASSGPQGGQIKSRTRQVFFYVNAGLMFGWSFFPSYLFTALSNFDWVTWIKPTSQVINLLFGYQTGAGMSILTFDWGMMAAVNNPLATPWWVIGNVLGGFLFFIWFLGPILYYSNIFYAKYLPFSSARVFDNTASTYNVTKIVREDATLDVAAYDGYSPVYMTVTSALSYGMNFAAITSTVVHSFLFFRHQVWHHLLHPPSRADVHARLASKYPSVPGWWCLTILIVNLSLGIATVQAWPTQLPVWALMIAIALAGVMVLPIGLLQAITNMQVGLNVISEIVIGAMIPGKPVAMMIFKTYGYITTTQALGFVQDLKVAHYMHLPPRHVFFAQIVACVIGSVTQLSVQTWLFNNVPDICSLESDKWWCPSTRTFFSASVLYGLIGPKRLFGPGSLYKHLNWFYLLGAIMPLVTWLMARRWPKVGWQYICWPVVFSCVSLLPPYLPINFISFCIVGWITQYYIRRKYFHWWSRYNYTLSAAWTCGYALCVIIIFFTLQLPKSGHIGERIQKWWGNTVYSNTLDGQGGVAAAALRLKEGETFGLKDGSWVK</sequence>
<evidence type="ECO:0000256" key="2">
    <source>
        <dbReference type="ARBA" id="ARBA00008807"/>
    </source>
</evidence>
<keyword evidence="8 10" id="KW-0472">Membrane</keyword>
<keyword evidence="3" id="KW-0813">Transport</keyword>
<protein>
    <submittedName>
        <fullName evidence="11">OPT family small oligopeptide transporter</fullName>
    </submittedName>
</protein>
<feature type="transmembrane region" description="Helical" evidence="10">
    <location>
        <begin position="250"/>
        <end position="271"/>
    </location>
</feature>
<feature type="compositionally biased region" description="Polar residues" evidence="9">
    <location>
        <begin position="99"/>
        <end position="115"/>
    </location>
</feature>
<evidence type="ECO:0000256" key="6">
    <source>
        <dbReference type="ARBA" id="ARBA00022927"/>
    </source>
</evidence>
<feature type="compositionally biased region" description="Basic and acidic residues" evidence="9">
    <location>
        <begin position="60"/>
        <end position="89"/>
    </location>
</feature>
<feature type="transmembrane region" description="Helical" evidence="10">
    <location>
        <begin position="514"/>
        <end position="535"/>
    </location>
</feature>
<comment type="similarity">
    <text evidence="2">Belongs to the oligopeptide OPT transporter family.</text>
</comment>
<dbReference type="EMBL" id="CP141890">
    <property type="protein sequence ID" value="WRT70010.1"/>
    <property type="molecule type" value="Genomic_DNA"/>
</dbReference>
<keyword evidence="12" id="KW-1185">Reference proteome</keyword>
<evidence type="ECO:0000256" key="3">
    <source>
        <dbReference type="ARBA" id="ARBA00022448"/>
    </source>
</evidence>
<evidence type="ECO:0000313" key="12">
    <source>
        <dbReference type="Proteomes" id="UP001329825"/>
    </source>
</evidence>
<dbReference type="RefSeq" id="XP_062794749.1">
    <property type="nucleotide sequence ID" value="XM_062938698.1"/>
</dbReference>
<comment type="subcellular location">
    <subcellularLocation>
        <location evidence="1">Membrane</location>
        <topology evidence="1">Multi-pass membrane protein</topology>
    </subcellularLocation>
</comment>
<keyword evidence="4 10" id="KW-0812">Transmembrane</keyword>
<gene>
    <name evidence="11" type="ORF">IL334_007003</name>
</gene>
<evidence type="ECO:0000256" key="10">
    <source>
        <dbReference type="SAM" id="Phobius"/>
    </source>
</evidence>
<evidence type="ECO:0000313" key="11">
    <source>
        <dbReference type="EMBL" id="WRT70010.1"/>
    </source>
</evidence>
<reference evidence="11 12" key="1">
    <citation type="submission" date="2024-01" db="EMBL/GenBank/DDBJ databases">
        <title>Comparative genomics of Cryptococcus and Kwoniella reveals pathogenesis evolution and contrasting modes of karyotype evolution via chromosome fusion or intercentromeric recombination.</title>
        <authorList>
            <person name="Coelho M.A."/>
            <person name="David-Palma M."/>
            <person name="Shea T."/>
            <person name="Bowers K."/>
            <person name="McGinley-Smith S."/>
            <person name="Mohammad A.W."/>
            <person name="Gnirke A."/>
            <person name="Yurkov A.M."/>
            <person name="Nowrousian M."/>
            <person name="Sun S."/>
            <person name="Cuomo C.A."/>
            <person name="Heitman J."/>
        </authorList>
    </citation>
    <scope>NUCLEOTIDE SEQUENCE [LARGE SCALE GENOMIC DNA]</scope>
    <source>
        <strain evidence="11">CBS 11374</strain>
    </source>
</reference>
<dbReference type="PANTHER" id="PTHR22601">
    <property type="entry name" value="ISP4 LIKE PROTEIN"/>
    <property type="match status" value="1"/>
</dbReference>
<dbReference type="NCBIfam" id="TIGR00728">
    <property type="entry name" value="OPT_sfam"/>
    <property type="match status" value="1"/>
</dbReference>
<evidence type="ECO:0000256" key="1">
    <source>
        <dbReference type="ARBA" id="ARBA00004141"/>
    </source>
</evidence>
<feature type="transmembrane region" description="Helical" evidence="10">
    <location>
        <begin position="177"/>
        <end position="198"/>
    </location>
</feature>
<keyword evidence="6" id="KW-0653">Protein transport</keyword>
<accession>A0ABZ1D9K3</accession>
<feature type="transmembrane region" description="Helical" evidence="10">
    <location>
        <begin position="219"/>
        <end position="244"/>
    </location>
</feature>
<feature type="transmembrane region" description="Helical" evidence="10">
    <location>
        <begin position="541"/>
        <end position="561"/>
    </location>
</feature>
<keyword evidence="5" id="KW-0571">Peptide transport</keyword>
<keyword evidence="7 10" id="KW-1133">Transmembrane helix</keyword>
<proteinExistence type="inferred from homology"/>
<dbReference type="Proteomes" id="UP001329825">
    <property type="component" value="Chromosome 10"/>
</dbReference>
<feature type="transmembrane region" description="Helical" evidence="10">
    <location>
        <begin position="314"/>
        <end position="333"/>
    </location>
</feature>
<evidence type="ECO:0000256" key="5">
    <source>
        <dbReference type="ARBA" id="ARBA00022856"/>
    </source>
</evidence>
<evidence type="ECO:0000256" key="8">
    <source>
        <dbReference type="ARBA" id="ARBA00023136"/>
    </source>
</evidence>
<dbReference type="GeneID" id="87959133"/>
<feature type="transmembrane region" description="Helical" evidence="10">
    <location>
        <begin position="694"/>
        <end position="712"/>
    </location>
</feature>
<dbReference type="InterPro" id="IPR004648">
    <property type="entry name" value="Oligpept_transpt"/>
</dbReference>
<dbReference type="NCBIfam" id="TIGR00727">
    <property type="entry name" value="ISP4_OPT"/>
    <property type="match status" value="1"/>
</dbReference>
<feature type="transmembrane region" description="Helical" evidence="10">
    <location>
        <begin position="769"/>
        <end position="791"/>
    </location>
</feature>
<name>A0ABZ1D9K3_9TREE</name>
<feature type="transmembrane region" description="Helical" evidence="10">
    <location>
        <begin position="353"/>
        <end position="374"/>
    </location>
</feature>